<dbReference type="EMBL" id="CYSA01000019">
    <property type="protein sequence ID" value="CUH65901.1"/>
    <property type="molecule type" value="Genomic_DNA"/>
</dbReference>
<reference evidence="1 2" key="1">
    <citation type="submission" date="2015-09" db="EMBL/GenBank/DDBJ databases">
        <authorList>
            <consortium name="Swine Surveillance"/>
        </authorList>
    </citation>
    <scope>NUCLEOTIDE SEQUENCE [LARGE SCALE GENOMIC DNA]</scope>
    <source>
        <strain evidence="1 2">CECT 4357</strain>
    </source>
</reference>
<keyword evidence="2" id="KW-1185">Reference proteome</keyword>
<dbReference type="RefSeq" id="WP_139193646.1">
    <property type="nucleotide sequence ID" value="NZ_CP051181.1"/>
</dbReference>
<sequence>MSMFIYDRASHFISCLHLVDENIRRKRKDEANIRWIVIGLHDALYAILIEKLTRTDGFGIYNDNFEKTVGNFYEDGLSSNSQEFHDLMEKSFTENIAGIGRLLQRANLKSEVVINESDVEKLSRPSLGLSHLKKMRNFLAHPRPMLSGYYEHWLIDAFEDTIDVIREVATLPGYTRAHYDLDEAQVILNSIEFYLRLWAMRMMPVEESKP</sequence>
<name>A0A0P1FCR8_THAGE</name>
<dbReference type="STRING" id="53501.SAMN04488043_10868"/>
<evidence type="ECO:0000313" key="1">
    <source>
        <dbReference type="EMBL" id="CUH65901.1"/>
    </source>
</evidence>
<gene>
    <name evidence="1" type="ORF">TG4357_02118</name>
</gene>
<evidence type="ECO:0000313" key="2">
    <source>
        <dbReference type="Proteomes" id="UP000051587"/>
    </source>
</evidence>
<proteinExistence type="predicted"/>
<dbReference type="AlphaFoldDB" id="A0A0P1FCR8"/>
<accession>A0A0P1FCR8</accession>
<protein>
    <submittedName>
        <fullName evidence="1">Uncharacterized protein</fullName>
    </submittedName>
</protein>
<dbReference type="Proteomes" id="UP000051587">
    <property type="component" value="Unassembled WGS sequence"/>
</dbReference>
<organism evidence="1 2">
    <name type="scientific">Thalassovita gelatinovora</name>
    <name type="common">Thalassobius gelatinovorus</name>
    <dbReference type="NCBI Taxonomy" id="53501"/>
    <lineage>
        <taxon>Bacteria</taxon>
        <taxon>Pseudomonadati</taxon>
        <taxon>Pseudomonadota</taxon>
        <taxon>Alphaproteobacteria</taxon>
        <taxon>Rhodobacterales</taxon>
        <taxon>Roseobacteraceae</taxon>
        <taxon>Thalassovita</taxon>
    </lineage>
</organism>